<protein>
    <recommendedName>
        <fullName evidence="8">STAS domain-containing protein</fullName>
    </recommendedName>
</protein>
<comment type="caution">
    <text evidence="9">The sequence shown here is derived from an EMBL/GenBank/DDBJ whole genome shotgun (WGS) entry which is preliminary data.</text>
</comment>
<feature type="transmembrane region" description="Helical" evidence="7">
    <location>
        <begin position="248"/>
        <end position="271"/>
    </location>
</feature>
<dbReference type="NCBIfam" id="TIGR00815">
    <property type="entry name" value="sulP"/>
    <property type="match status" value="1"/>
</dbReference>
<dbReference type="InterPro" id="IPR036513">
    <property type="entry name" value="STAS_dom_sf"/>
</dbReference>
<gene>
    <name evidence="9" type="ORF">DKX38_008026</name>
</gene>
<evidence type="ECO:0000256" key="7">
    <source>
        <dbReference type="SAM" id="Phobius"/>
    </source>
</evidence>
<dbReference type="GO" id="GO:0016020">
    <property type="term" value="C:membrane"/>
    <property type="evidence" value="ECO:0007669"/>
    <property type="project" value="UniProtKB-SubCell"/>
</dbReference>
<dbReference type="PROSITE" id="PS01130">
    <property type="entry name" value="SLC26A"/>
    <property type="match status" value="1"/>
</dbReference>
<feature type="transmembrane region" description="Helical" evidence="7">
    <location>
        <begin position="370"/>
        <end position="389"/>
    </location>
</feature>
<dbReference type="AlphaFoldDB" id="A0A5N5MQ19"/>
<accession>A0A5N5MQ19</accession>
<dbReference type="EMBL" id="VDCV01000005">
    <property type="protein sequence ID" value="KAB5557117.1"/>
    <property type="molecule type" value="Genomic_DNA"/>
</dbReference>
<dbReference type="Pfam" id="PF01740">
    <property type="entry name" value="STAS"/>
    <property type="match status" value="1"/>
</dbReference>
<feature type="transmembrane region" description="Helical" evidence="7">
    <location>
        <begin position="337"/>
        <end position="358"/>
    </location>
</feature>
<keyword evidence="5 7" id="KW-1133">Transmembrane helix</keyword>
<evidence type="ECO:0000256" key="3">
    <source>
        <dbReference type="ARBA" id="ARBA00022448"/>
    </source>
</evidence>
<name>A0A5N5MQ19_9ROSI</name>
<comment type="subcellular location">
    <subcellularLocation>
        <location evidence="1">Membrane</location>
        <topology evidence="1">Multi-pass membrane protein</topology>
    </subcellularLocation>
</comment>
<evidence type="ECO:0000256" key="4">
    <source>
        <dbReference type="ARBA" id="ARBA00022692"/>
    </source>
</evidence>
<feature type="domain" description="STAS" evidence="8">
    <location>
        <begin position="519"/>
        <end position="642"/>
    </location>
</feature>
<sequence>MSSAVHSTEEYDMDIRSLSSSRSHPQDPPYVHKVGLPPKQNLFKEFKATVKETFFADDPLRSFKDQTRSKKFILGLQAIFPILEWGRNYSFVKFRGDLIAGLTIASLCIPQDIGYAKLANLDPQYGLYSSFVPPLIYAFMGSSRDIAIGPVAVVSLLLGTLLQNEIADPVANAAEYRRLAFTATFFAGITQVSLGFLRLGFLIDFLSHAAIVGFMGGAAITIALQQLKGFLGIKKFTKKTDIVSVMHSWNWQTIVIGASLLSFLLFAKYIGKKNSKLFWVPAIGPLISVILSTFFVYITRADKNGVQIVNHIEKGINPSSVNQLYFSGDHLLKGARIGIVAGMIALTEAIAIGRTFAAMKDYQLDGNKEMVALGTMNIVGSMASCYVATGSFSRSAVNYMSGCQTAVSNIVMSIVVFLTLQFMTPLFKYTPNAVLSAIIISAVVGLVDFDAAYLIWKIDKFDFVACVGAFFGVVFASVEIGLLIAVSISFFKLLLQVTRPRTAILGNIPRTTVYRNILQYPDATKVPGVLIVRVDSAIYFSNSNYIKERILRWLTDEEELVNKSGHQNIQFLIVEMSPVTDIDTSGIHAMEELYRSLQKREIQLVLANPGPVVIDKLHASDLAQQIGEDKIFLTVANAVAACSPKLLSDV</sequence>
<feature type="transmembrane region" description="Helical" evidence="7">
    <location>
        <begin position="179"/>
        <end position="199"/>
    </location>
</feature>
<proteinExistence type="inferred from homology"/>
<comment type="similarity">
    <text evidence="2">Belongs to the SLC26A/SulP transporter (TC 2.A.53) family.</text>
</comment>
<evidence type="ECO:0000256" key="5">
    <source>
        <dbReference type="ARBA" id="ARBA00022989"/>
    </source>
</evidence>
<evidence type="ECO:0000256" key="1">
    <source>
        <dbReference type="ARBA" id="ARBA00004141"/>
    </source>
</evidence>
<feature type="transmembrane region" description="Helical" evidence="7">
    <location>
        <begin position="410"/>
        <end position="427"/>
    </location>
</feature>
<reference evidence="10" key="1">
    <citation type="journal article" date="2019" name="Gigascience">
        <title>De novo genome assembly of the endangered Acer yangbiense, a plant species with extremely small populations endemic to Yunnan Province, China.</title>
        <authorList>
            <person name="Yang J."/>
            <person name="Wariss H.M."/>
            <person name="Tao L."/>
            <person name="Zhang R."/>
            <person name="Yun Q."/>
            <person name="Hollingsworth P."/>
            <person name="Dao Z."/>
            <person name="Luo G."/>
            <person name="Guo H."/>
            <person name="Ma Y."/>
            <person name="Sun W."/>
        </authorList>
    </citation>
    <scope>NUCLEOTIDE SEQUENCE [LARGE SCALE GENOMIC DNA]</scope>
    <source>
        <strain evidence="10">cv. br00</strain>
    </source>
</reference>
<evidence type="ECO:0000256" key="2">
    <source>
        <dbReference type="ARBA" id="ARBA00008692"/>
    </source>
</evidence>
<dbReference type="FunFam" id="3.30.750.24:FF:000002">
    <property type="entry name" value="Sulfate transporter 31"/>
    <property type="match status" value="1"/>
</dbReference>
<dbReference type="InterPro" id="IPR018045">
    <property type="entry name" value="S04_transporter_CS"/>
</dbReference>
<keyword evidence="4 7" id="KW-0812">Transmembrane</keyword>
<dbReference type="Pfam" id="PF00916">
    <property type="entry name" value="Sulfate_transp"/>
    <property type="match status" value="1"/>
</dbReference>
<dbReference type="Gene3D" id="3.30.750.24">
    <property type="entry name" value="STAS domain"/>
    <property type="match status" value="1"/>
</dbReference>
<organism evidence="9 10">
    <name type="scientific">Salix brachista</name>
    <dbReference type="NCBI Taxonomy" id="2182728"/>
    <lineage>
        <taxon>Eukaryota</taxon>
        <taxon>Viridiplantae</taxon>
        <taxon>Streptophyta</taxon>
        <taxon>Embryophyta</taxon>
        <taxon>Tracheophyta</taxon>
        <taxon>Spermatophyta</taxon>
        <taxon>Magnoliopsida</taxon>
        <taxon>eudicotyledons</taxon>
        <taxon>Gunneridae</taxon>
        <taxon>Pentapetalae</taxon>
        <taxon>rosids</taxon>
        <taxon>fabids</taxon>
        <taxon>Malpighiales</taxon>
        <taxon>Salicaceae</taxon>
        <taxon>Saliceae</taxon>
        <taxon>Salix</taxon>
    </lineage>
</organism>
<evidence type="ECO:0000259" key="8">
    <source>
        <dbReference type="PROSITE" id="PS50801"/>
    </source>
</evidence>
<keyword evidence="10" id="KW-1185">Reference proteome</keyword>
<dbReference type="CDD" id="cd07042">
    <property type="entry name" value="STAS_SulP_like_sulfate_transporter"/>
    <property type="match status" value="1"/>
</dbReference>
<feature type="transmembrane region" description="Helical" evidence="7">
    <location>
        <begin position="433"/>
        <end position="456"/>
    </location>
</feature>
<dbReference type="InterPro" id="IPR011547">
    <property type="entry name" value="SLC26A/SulP_dom"/>
</dbReference>
<feature type="transmembrane region" description="Helical" evidence="7">
    <location>
        <begin position="277"/>
        <end position="298"/>
    </location>
</feature>
<keyword evidence="6 7" id="KW-0472">Membrane</keyword>
<feature type="transmembrane region" description="Helical" evidence="7">
    <location>
        <begin position="205"/>
        <end position="227"/>
    </location>
</feature>
<keyword evidence="3" id="KW-0813">Transport</keyword>
<evidence type="ECO:0000313" key="10">
    <source>
        <dbReference type="Proteomes" id="UP000326939"/>
    </source>
</evidence>
<dbReference type="GO" id="GO:0008271">
    <property type="term" value="F:secondary active sulfate transmembrane transporter activity"/>
    <property type="evidence" value="ECO:0007669"/>
    <property type="project" value="InterPro"/>
</dbReference>
<dbReference type="InterPro" id="IPR001902">
    <property type="entry name" value="SLC26A/SulP_fam"/>
</dbReference>
<dbReference type="SUPFAM" id="SSF52091">
    <property type="entry name" value="SpoIIaa-like"/>
    <property type="match status" value="1"/>
</dbReference>
<dbReference type="PROSITE" id="PS50801">
    <property type="entry name" value="STAS"/>
    <property type="match status" value="1"/>
</dbReference>
<evidence type="ECO:0000256" key="6">
    <source>
        <dbReference type="ARBA" id="ARBA00023136"/>
    </source>
</evidence>
<dbReference type="InterPro" id="IPR002645">
    <property type="entry name" value="STAS_dom"/>
</dbReference>
<dbReference type="PANTHER" id="PTHR11814">
    <property type="entry name" value="SULFATE TRANSPORTER"/>
    <property type="match status" value="1"/>
</dbReference>
<feature type="transmembrane region" description="Helical" evidence="7">
    <location>
        <begin position="463"/>
        <end position="491"/>
    </location>
</feature>
<evidence type="ECO:0000313" key="9">
    <source>
        <dbReference type="EMBL" id="KAB5557117.1"/>
    </source>
</evidence>
<dbReference type="Proteomes" id="UP000326939">
    <property type="component" value="Chromosome 5"/>
</dbReference>